<sequence length="659" mass="74498">MHTTSGIKSWFSFQLCIKGLSSQEATYVRNHHYLTQNHLVKFLQKVNIPEFNMNEFLRLSSNSPANMATAVSGGGYRSMLTSSGFLLGMQNYGLFDVSSYIASISGGSWTVMKLLLTNFNISELQKWNIGSSLLEGVPNFEFQNREIIQQLDAAASRQEVFMDDAFYNELKEHATVWKRKLDESNFDSSVMDVREGLDSIYKSSSKLDKRSLETLLKFTETLGDVFKGNNDTNTGTHDKKLEDIIGSFSSFRKVLGFYINLHSEVRPKKIMGFPVSFTDYWGRALWKKIYNKSASSSMSKLFEQSESVKKFSAPVPIIIANCKNEEQRNIVFEFTPFEFGSWNKLLKLFVKLRYLGSKIVKGTAQSCVEGFDDIGFITATSSSLFNNVLIYAWQLAADSSQETVKAIRALFSTFGVNLKNRGTNGTSFGTRSDFALFQPNPFLHYVGVDSPLTRTDKLYLVDGGEDGENIPLRPFLQPERNIDVIFALDSSSGKQNYPTGSILRNLYENIHHYDESATILGPNGNPLNVDLMPYIPRPEEFKSLRLLEHPVAFGCYPSSYSPRNSSVSRPAGKLPPIIFYHSNKNLTYNSNTSTFKLSYSLKEVSGMLSNGWEIFINKKDTSYLQCVGCIIIKRIYDNTDTTNALPLTCQRCYKKYCYN</sequence>
<comment type="catalytic activity">
    <reaction evidence="6">
        <text>a 1-acyl-sn-glycero-3-phosphocholine + H2O = sn-glycerol 3-phosphocholine + a fatty acid + H(+)</text>
        <dbReference type="Rhea" id="RHEA:15177"/>
        <dbReference type="ChEBI" id="CHEBI:15377"/>
        <dbReference type="ChEBI" id="CHEBI:15378"/>
        <dbReference type="ChEBI" id="CHEBI:16870"/>
        <dbReference type="ChEBI" id="CHEBI:28868"/>
        <dbReference type="ChEBI" id="CHEBI:58168"/>
        <dbReference type="EC" id="3.1.1.5"/>
    </reaction>
</comment>
<evidence type="ECO:0000259" key="7">
    <source>
        <dbReference type="PROSITE" id="PS51210"/>
    </source>
</evidence>
<evidence type="ECO:0000256" key="3">
    <source>
        <dbReference type="ARBA" id="ARBA00022963"/>
    </source>
</evidence>
<dbReference type="GO" id="GO:0005783">
    <property type="term" value="C:endoplasmic reticulum"/>
    <property type="evidence" value="ECO:0007669"/>
    <property type="project" value="TreeGrafter"/>
</dbReference>
<comment type="similarity">
    <text evidence="1 6">Belongs to the lysophospholipase family.</text>
</comment>
<evidence type="ECO:0000256" key="1">
    <source>
        <dbReference type="ARBA" id="ARBA00008780"/>
    </source>
</evidence>
<dbReference type="AlphaFoldDB" id="A0A109UYS6"/>
<evidence type="ECO:0000256" key="5">
    <source>
        <dbReference type="PROSITE-ProRule" id="PRU00555"/>
    </source>
</evidence>
<gene>
    <name evidence="8" type="ORF">AW171_hschr31908</name>
</gene>
<dbReference type="PANTHER" id="PTHR10728">
    <property type="entry name" value="CYTOSOLIC PHOSPHOLIPASE A2"/>
    <property type="match status" value="1"/>
</dbReference>
<proteinExistence type="inferred from homology"/>
<dbReference type="RefSeq" id="XP_017987034.1">
    <property type="nucleotide sequence ID" value="XM_018131078.1"/>
</dbReference>
<feature type="domain" description="PLA2c" evidence="7">
    <location>
        <begin position="6"/>
        <end position="659"/>
    </location>
</feature>
<keyword evidence="2 5" id="KW-0378">Hydrolase</keyword>
<dbReference type="SUPFAM" id="SSF52151">
    <property type="entry name" value="FabD/lysophospholipase-like"/>
    <property type="match status" value="1"/>
</dbReference>
<protein>
    <recommendedName>
        <fullName evidence="6">Lysophospholipase</fullName>
        <ecNumber evidence="6">3.1.1.5</ecNumber>
    </recommendedName>
</protein>
<dbReference type="GeneID" id="28723271"/>
<dbReference type="Gene3D" id="3.40.1090.10">
    <property type="entry name" value="Cytosolic phospholipase A2 catalytic domain"/>
    <property type="match status" value="2"/>
</dbReference>
<evidence type="ECO:0000256" key="2">
    <source>
        <dbReference type="ARBA" id="ARBA00022801"/>
    </source>
</evidence>
<dbReference type="InterPro" id="IPR002642">
    <property type="entry name" value="LysoPLipase_cat_dom"/>
</dbReference>
<dbReference type="PROSITE" id="PS51210">
    <property type="entry name" value="PLA2C"/>
    <property type="match status" value="1"/>
</dbReference>
<evidence type="ECO:0000313" key="9">
    <source>
        <dbReference type="Proteomes" id="UP000243052"/>
    </source>
</evidence>
<evidence type="ECO:0000313" key="8">
    <source>
        <dbReference type="EMBL" id="AMD20038.1"/>
    </source>
</evidence>
<dbReference type="GO" id="GO:0005886">
    <property type="term" value="C:plasma membrane"/>
    <property type="evidence" value="ECO:0007669"/>
    <property type="project" value="TreeGrafter"/>
</dbReference>
<dbReference type="OrthoDB" id="4084751at2759"/>
<dbReference type="STRING" id="45286.A0A109UYS6"/>
<keyword evidence="3 5" id="KW-0442">Lipid degradation</keyword>
<dbReference type="GO" id="GO:0005576">
    <property type="term" value="C:extracellular region"/>
    <property type="evidence" value="ECO:0007669"/>
    <property type="project" value="TreeGrafter"/>
</dbReference>
<organism evidence="8 9">
    <name type="scientific">Eremothecium sinecaudum</name>
    <dbReference type="NCBI Taxonomy" id="45286"/>
    <lineage>
        <taxon>Eukaryota</taxon>
        <taxon>Fungi</taxon>
        <taxon>Dikarya</taxon>
        <taxon>Ascomycota</taxon>
        <taxon>Saccharomycotina</taxon>
        <taxon>Saccharomycetes</taxon>
        <taxon>Saccharomycetales</taxon>
        <taxon>Saccharomycetaceae</taxon>
        <taxon>Eremothecium</taxon>
    </lineage>
</organism>
<dbReference type="GO" id="GO:0005829">
    <property type="term" value="C:cytosol"/>
    <property type="evidence" value="ECO:0007669"/>
    <property type="project" value="TreeGrafter"/>
</dbReference>
<dbReference type="EC" id="3.1.1.5" evidence="6"/>
<dbReference type="Proteomes" id="UP000243052">
    <property type="component" value="Chromosome iii"/>
</dbReference>
<dbReference type="Pfam" id="PF01735">
    <property type="entry name" value="PLA2_B"/>
    <property type="match status" value="2"/>
</dbReference>
<accession>A0A109UYS6</accession>
<evidence type="ECO:0000256" key="4">
    <source>
        <dbReference type="ARBA" id="ARBA00023098"/>
    </source>
</evidence>
<dbReference type="GO" id="GO:0046475">
    <property type="term" value="P:glycerophospholipid catabolic process"/>
    <property type="evidence" value="ECO:0007669"/>
    <property type="project" value="TreeGrafter"/>
</dbReference>
<dbReference type="EMBL" id="CP014243">
    <property type="protein sequence ID" value="AMD20038.1"/>
    <property type="molecule type" value="Genomic_DNA"/>
</dbReference>
<keyword evidence="9" id="KW-1185">Reference proteome</keyword>
<dbReference type="PANTHER" id="PTHR10728:SF56">
    <property type="entry name" value="MEIOTIC PHOSPHOLIPASE SPO1-RELATED"/>
    <property type="match status" value="1"/>
</dbReference>
<dbReference type="SMART" id="SM00022">
    <property type="entry name" value="PLAc"/>
    <property type="match status" value="1"/>
</dbReference>
<dbReference type="InterPro" id="IPR016035">
    <property type="entry name" value="Acyl_Trfase/lysoPLipase"/>
</dbReference>
<name>A0A109UYS6_9SACH</name>
<evidence type="ECO:0000256" key="6">
    <source>
        <dbReference type="RuleBase" id="RU362103"/>
    </source>
</evidence>
<dbReference type="GO" id="GO:0004623">
    <property type="term" value="F:phospholipase A2 activity"/>
    <property type="evidence" value="ECO:0007669"/>
    <property type="project" value="TreeGrafter"/>
</dbReference>
<dbReference type="GO" id="GO:0004622">
    <property type="term" value="F:phosphatidylcholine lysophospholipase activity"/>
    <property type="evidence" value="ECO:0007669"/>
    <property type="project" value="UniProtKB-EC"/>
</dbReference>
<reference evidence="8 9" key="1">
    <citation type="submission" date="2016-01" db="EMBL/GenBank/DDBJ databases">
        <title>Genome sequence of the yeast Holleya sinecauda.</title>
        <authorList>
            <person name="Dietrich F.S."/>
        </authorList>
    </citation>
    <scope>NUCLEOTIDE SEQUENCE [LARGE SCALE GENOMIC DNA]</scope>
    <source>
        <strain evidence="8 9">ATCC 58844</strain>
    </source>
</reference>
<keyword evidence="4 5" id="KW-0443">Lipid metabolism</keyword>